<dbReference type="InterPro" id="IPR042098">
    <property type="entry name" value="TauD-like_sf"/>
</dbReference>
<sequence length="201" mass="23189">MKDTAYTNLPLNVHTDNTYFSEPAGLQMFHLLEHTNGSGGQTILVDGFRAAKTLRDEDPTAYRILSNTRIPAHSSGNEGISIQPYTPFPVLNHHPVNGELFQVRWNNDDRATMDRWNDAEEVEQFYDAIKSWNDVLKRRESEYWEQLVPGKALIFDNWRVLHGRAVFDGKRRLCGAYISRDDFASRFLMTNTKKNDVLRAL</sequence>
<feature type="domain" description="TauD/TfdA-like" evidence="5">
    <location>
        <begin position="3"/>
        <end position="177"/>
    </location>
</feature>
<evidence type="ECO:0000259" key="5">
    <source>
        <dbReference type="Pfam" id="PF02668"/>
    </source>
</evidence>
<protein>
    <recommendedName>
        <fullName evidence="5">TauD/TfdA-like domain-containing protein</fullName>
    </recommendedName>
</protein>
<evidence type="ECO:0000256" key="4">
    <source>
        <dbReference type="ARBA" id="ARBA00023002"/>
    </source>
</evidence>
<gene>
    <name evidence="6" type="ORF">Q9L58_007301</name>
</gene>
<dbReference type="Proteomes" id="UP001447188">
    <property type="component" value="Unassembled WGS sequence"/>
</dbReference>
<evidence type="ECO:0000313" key="7">
    <source>
        <dbReference type="Proteomes" id="UP001447188"/>
    </source>
</evidence>
<dbReference type="SUPFAM" id="SSF51197">
    <property type="entry name" value="Clavaminate synthase-like"/>
    <property type="match status" value="1"/>
</dbReference>
<dbReference type="Pfam" id="PF02668">
    <property type="entry name" value="TauD"/>
    <property type="match status" value="1"/>
</dbReference>
<organism evidence="6 7">
    <name type="scientific">Discina gigas</name>
    <dbReference type="NCBI Taxonomy" id="1032678"/>
    <lineage>
        <taxon>Eukaryota</taxon>
        <taxon>Fungi</taxon>
        <taxon>Dikarya</taxon>
        <taxon>Ascomycota</taxon>
        <taxon>Pezizomycotina</taxon>
        <taxon>Pezizomycetes</taxon>
        <taxon>Pezizales</taxon>
        <taxon>Discinaceae</taxon>
        <taxon>Discina</taxon>
    </lineage>
</organism>
<dbReference type="CDD" id="cd00250">
    <property type="entry name" value="CAS_like"/>
    <property type="match status" value="1"/>
</dbReference>
<evidence type="ECO:0000256" key="2">
    <source>
        <dbReference type="ARBA" id="ARBA00005022"/>
    </source>
</evidence>
<dbReference type="Gene3D" id="3.60.130.10">
    <property type="entry name" value="Clavaminate synthase-like"/>
    <property type="match status" value="1"/>
</dbReference>
<dbReference type="InterPro" id="IPR003819">
    <property type="entry name" value="TauD/TfdA-like"/>
</dbReference>
<comment type="pathway">
    <text evidence="2">Amine and polyamine biosynthesis; carnitine biosynthesis.</text>
</comment>
<proteinExistence type="predicted"/>
<evidence type="ECO:0000256" key="3">
    <source>
        <dbReference type="ARBA" id="ARBA00022873"/>
    </source>
</evidence>
<evidence type="ECO:0000313" key="6">
    <source>
        <dbReference type="EMBL" id="KAL0633762.1"/>
    </source>
</evidence>
<accession>A0ABR3GDH6</accession>
<dbReference type="InterPro" id="IPR050411">
    <property type="entry name" value="AlphaKG_dependent_hydroxylases"/>
</dbReference>
<keyword evidence="3" id="KW-0124">Carnitine biosynthesis</keyword>
<comment type="caution">
    <text evidence="6">The sequence shown here is derived from an EMBL/GenBank/DDBJ whole genome shotgun (WGS) entry which is preliminary data.</text>
</comment>
<keyword evidence="4" id="KW-0560">Oxidoreductase</keyword>
<dbReference type="PANTHER" id="PTHR10696:SF51">
    <property type="entry name" value="TRIMETHYLLYSINE DIOXYGENASE, MITOCHONDRIAL"/>
    <property type="match status" value="1"/>
</dbReference>
<name>A0ABR3GDH6_9PEZI</name>
<dbReference type="PANTHER" id="PTHR10696">
    <property type="entry name" value="GAMMA-BUTYROBETAINE HYDROXYLASE-RELATED"/>
    <property type="match status" value="1"/>
</dbReference>
<reference evidence="6 7" key="1">
    <citation type="submission" date="2024-02" db="EMBL/GenBank/DDBJ databases">
        <title>Discinaceae phylogenomics.</title>
        <authorList>
            <person name="Dirks A.C."/>
            <person name="James T.Y."/>
        </authorList>
    </citation>
    <scope>NUCLEOTIDE SEQUENCE [LARGE SCALE GENOMIC DNA]</scope>
    <source>
        <strain evidence="6 7">ACD0624</strain>
    </source>
</reference>
<evidence type="ECO:0000256" key="1">
    <source>
        <dbReference type="ARBA" id="ARBA00001961"/>
    </source>
</evidence>
<dbReference type="EMBL" id="JBBBZM010000114">
    <property type="protein sequence ID" value="KAL0633762.1"/>
    <property type="molecule type" value="Genomic_DNA"/>
</dbReference>
<comment type="cofactor">
    <cofactor evidence="1">
        <name>L-ascorbate</name>
        <dbReference type="ChEBI" id="CHEBI:38290"/>
    </cofactor>
</comment>
<keyword evidence="7" id="KW-1185">Reference proteome</keyword>